<comment type="caution">
    <text evidence="2">The sequence shown here is derived from an EMBL/GenBank/DDBJ whole genome shotgun (WGS) entry which is preliminary data.</text>
</comment>
<dbReference type="GO" id="GO:0004029">
    <property type="term" value="F:aldehyde dehydrogenase (NAD+) activity"/>
    <property type="evidence" value="ECO:0007669"/>
    <property type="project" value="TreeGrafter"/>
</dbReference>
<proteinExistence type="predicted"/>
<dbReference type="GO" id="GO:0005737">
    <property type="term" value="C:cytoplasm"/>
    <property type="evidence" value="ECO:0007669"/>
    <property type="project" value="TreeGrafter"/>
</dbReference>
<feature type="domain" description="NAD-dependent epimerase/dehydratase" evidence="1">
    <location>
        <begin position="5"/>
        <end position="243"/>
    </location>
</feature>
<evidence type="ECO:0000313" key="3">
    <source>
        <dbReference type="Proteomes" id="UP000053095"/>
    </source>
</evidence>
<accession>A0A6V8HAS5</accession>
<name>A0A6V8HAS5_TALPI</name>
<dbReference type="EMBL" id="DF933829">
    <property type="protein sequence ID" value="GAM38528.1"/>
    <property type="molecule type" value="Genomic_DNA"/>
</dbReference>
<gene>
    <name evidence="2" type="ORF">TCE0_033f09318</name>
</gene>
<dbReference type="InterPro" id="IPR036291">
    <property type="entry name" value="NAD(P)-bd_dom_sf"/>
</dbReference>
<organism evidence="2 3">
    <name type="scientific">Talaromyces pinophilus</name>
    <name type="common">Penicillium pinophilum</name>
    <dbReference type="NCBI Taxonomy" id="128442"/>
    <lineage>
        <taxon>Eukaryota</taxon>
        <taxon>Fungi</taxon>
        <taxon>Dikarya</taxon>
        <taxon>Ascomycota</taxon>
        <taxon>Pezizomycotina</taxon>
        <taxon>Eurotiomycetes</taxon>
        <taxon>Eurotiomycetidae</taxon>
        <taxon>Eurotiales</taxon>
        <taxon>Trichocomaceae</taxon>
        <taxon>Talaromyces</taxon>
        <taxon>Talaromyces sect. Talaromyces</taxon>
    </lineage>
</organism>
<dbReference type="PANTHER" id="PTHR48079">
    <property type="entry name" value="PROTEIN YEEZ"/>
    <property type="match status" value="1"/>
</dbReference>
<evidence type="ECO:0000313" key="2">
    <source>
        <dbReference type="EMBL" id="GAM38528.1"/>
    </source>
</evidence>
<dbReference type="PANTHER" id="PTHR48079:SF6">
    <property type="entry name" value="NAD(P)-BINDING DOMAIN-CONTAINING PROTEIN-RELATED"/>
    <property type="match status" value="1"/>
</dbReference>
<dbReference type="InterPro" id="IPR001509">
    <property type="entry name" value="Epimerase_deHydtase"/>
</dbReference>
<dbReference type="InterPro" id="IPR051783">
    <property type="entry name" value="NAD(P)-dependent_oxidoreduct"/>
</dbReference>
<dbReference type="AlphaFoldDB" id="A0A6V8HAS5"/>
<reference evidence="3" key="1">
    <citation type="journal article" date="2015" name="Genome Announc.">
        <title>Draft genome sequence of Talaromyces cellulolyticus strain Y-94, a source of lignocellulosic biomass-degrading enzymes.</title>
        <authorList>
            <person name="Fujii T."/>
            <person name="Koike H."/>
            <person name="Sawayama S."/>
            <person name="Yano S."/>
            <person name="Inoue H."/>
        </authorList>
    </citation>
    <scope>NUCLEOTIDE SEQUENCE [LARGE SCALE GENOMIC DNA]</scope>
    <source>
        <strain evidence="3">Y-94</strain>
    </source>
</reference>
<dbReference type="Pfam" id="PF01370">
    <property type="entry name" value="Epimerase"/>
    <property type="match status" value="1"/>
</dbReference>
<sequence length="349" mass="38485">MSHNILITGASGYLGGTLLARWKEANLPAYNKLYALIRTEEQSKAVKELYDAEPVKIDLSSDADIEQAITSRDISVIYYLIDALDDRIPRVMIRALSTVKSKSGRQDVHFLFTTGAKIFSSHTGLPSDRELLDTDEQLYELLKHAEGPQPLLVQAGKTNVQVIEEGASLGVRSYIFAPCIVYGKGEGFGNPISIQTVAVIRAAKKMRRIYTVDDSSATWPVCHIYDNTTLFLSILRAILSGENPSHGKDGFYLAASGLVKWHDLYRAFSKRLLERGVIDDDTIMPADDAALEQMAPVLKGMKSFVPAEIGGRCTFTAVRGHGLGWKAEYPPEHIFEAAGEEVDLVLQHS</sequence>
<keyword evidence="3" id="KW-1185">Reference proteome</keyword>
<protein>
    <recommendedName>
        <fullName evidence="1">NAD-dependent epimerase/dehydratase domain-containing protein</fullName>
    </recommendedName>
</protein>
<evidence type="ECO:0000259" key="1">
    <source>
        <dbReference type="Pfam" id="PF01370"/>
    </source>
</evidence>
<dbReference type="Proteomes" id="UP000053095">
    <property type="component" value="Unassembled WGS sequence"/>
</dbReference>
<dbReference type="Gene3D" id="3.40.50.720">
    <property type="entry name" value="NAD(P)-binding Rossmann-like Domain"/>
    <property type="match status" value="1"/>
</dbReference>
<dbReference type="SUPFAM" id="SSF51735">
    <property type="entry name" value="NAD(P)-binding Rossmann-fold domains"/>
    <property type="match status" value="1"/>
</dbReference>